<accession>A0A653IEQ3</accession>
<dbReference type="EMBL" id="CABWKQ010000030">
    <property type="protein sequence ID" value="VWX37724.1"/>
    <property type="molecule type" value="Genomic_DNA"/>
</dbReference>
<evidence type="ECO:0000313" key="5">
    <source>
        <dbReference type="Proteomes" id="UP000439752"/>
    </source>
</evidence>
<keyword evidence="1" id="KW-0596">Phosphopantetheine</keyword>
<dbReference type="Pfam" id="PF00550">
    <property type="entry name" value="PP-binding"/>
    <property type="match status" value="1"/>
</dbReference>
<feature type="domain" description="Carrier" evidence="3">
    <location>
        <begin position="4"/>
        <end position="82"/>
    </location>
</feature>
<dbReference type="InterPro" id="IPR006162">
    <property type="entry name" value="Ppantetheine_attach_site"/>
</dbReference>
<dbReference type="PROSITE" id="PS00012">
    <property type="entry name" value="PHOSPHOPANTETHEINE"/>
    <property type="match status" value="1"/>
</dbReference>
<keyword evidence="2" id="KW-0597">Phosphoprotein</keyword>
<proteinExistence type="predicted"/>
<evidence type="ECO:0000313" key="4">
    <source>
        <dbReference type="EMBL" id="VWX37724.1"/>
    </source>
</evidence>
<evidence type="ECO:0000259" key="3">
    <source>
        <dbReference type="PROSITE" id="PS50075"/>
    </source>
</evidence>
<organism evidence="4 5">
    <name type="scientific">Exiguobacterium oxidotolerans</name>
    <dbReference type="NCBI Taxonomy" id="223958"/>
    <lineage>
        <taxon>Bacteria</taxon>
        <taxon>Bacillati</taxon>
        <taxon>Bacillota</taxon>
        <taxon>Bacilli</taxon>
        <taxon>Bacillales</taxon>
        <taxon>Bacillales Family XII. Incertae Sedis</taxon>
        <taxon>Exiguobacterium</taxon>
    </lineage>
</organism>
<dbReference type="Proteomes" id="UP000439752">
    <property type="component" value="Unassembled WGS sequence"/>
</dbReference>
<dbReference type="AlphaFoldDB" id="A0A653IEQ3"/>
<dbReference type="SUPFAM" id="SSF47336">
    <property type="entry name" value="ACP-like"/>
    <property type="match status" value="1"/>
</dbReference>
<keyword evidence="5" id="KW-1185">Reference proteome</keyword>
<evidence type="ECO:0000256" key="2">
    <source>
        <dbReference type="ARBA" id="ARBA00022553"/>
    </source>
</evidence>
<gene>
    <name evidence="4" type="ORF">EXIGUO9Y_360005</name>
</gene>
<evidence type="ECO:0000256" key="1">
    <source>
        <dbReference type="ARBA" id="ARBA00022450"/>
    </source>
</evidence>
<dbReference type="RefSeq" id="WP_159173685.1">
    <property type="nucleotide sequence ID" value="NZ_LR732312.1"/>
</dbReference>
<reference evidence="4 5" key="1">
    <citation type="submission" date="2019-10" db="EMBL/GenBank/DDBJ databases">
        <authorList>
            <person name="Karimi E."/>
        </authorList>
    </citation>
    <scope>NUCLEOTIDE SEQUENCE [LARGE SCALE GENOMIC DNA]</scope>
    <source>
        <strain evidence="4">Exiguobacterium sp. 9Y</strain>
    </source>
</reference>
<sequence length="84" mass="9664">MSSFLDQQTFHQIVEAQLDVILPIEVTGQERLRDELQLDSMRLLQLLVHLELEYGLVLADEQLGQLPQMTVEMFLAALTKKEVL</sequence>
<name>A0A653IEQ3_9BACL</name>
<dbReference type="Gene3D" id="1.10.1200.10">
    <property type="entry name" value="ACP-like"/>
    <property type="match status" value="1"/>
</dbReference>
<dbReference type="PROSITE" id="PS50075">
    <property type="entry name" value="CARRIER"/>
    <property type="match status" value="1"/>
</dbReference>
<protein>
    <recommendedName>
        <fullName evidence="3">Carrier domain-containing protein</fullName>
    </recommendedName>
</protein>
<dbReference type="InterPro" id="IPR009081">
    <property type="entry name" value="PP-bd_ACP"/>
</dbReference>
<dbReference type="InterPro" id="IPR036736">
    <property type="entry name" value="ACP-like_sf"/>
</dbReference>